<gene>
    <name evidence="4" type="ORF">EMPS_02283</name>
</gene>
<dbReference type="GO" id="GO:0000329">
    <property type="term" value="C:fungal-type vacuole membrane"/>
    <property type="evidence" value="ECO:0007669"/>
    <property type="project" value="InterPro"/>
</dbReference>
<protein>
    <recommendedName>
        <fullName evidence="3">Tag1-like fifth Ig-like domain-containing protein</fullName>
    </recommendedName>
</protein>
<dbReference type="Proteomes" id="UP000827284">
    <property type="component" value="Unassembled WGS sequence"/>
</dbReference>
<dbReference type="OrthoDB" id="10039566at2759"/>
<dbReference type="EMBL" id="BQFW01000003">
    <property type="protein sequence ID" value="GJJ69934.1"/>
    <property type="molecule type" value="Genomic_DNA"/>
</dbReference>
<evidence type="ECO:0000256" key="2">
    <source>
        <dbReference type="SAM" id="Phobius"/>
    </source>
</evidence>
<dbReference type="AlphaFoldDB" id="A0A9P3H4K8"/>
<evidence type="ECO:0000256" key="1">
    <source>
        <dbReference type="SAM" id="MobiDB-lite"/>
    </source>
</evidence>
<evidence type="ECO:0000313" key="5">
    <source>
        <dbReference type="Proteomes" id="UP000827284"/>
    </source>
</evidence>
<keyword evidence="2" id="KW-1133">Transmembrane helix</keyword>
<feature type="transmembrane region" description="Helical" evidence="2">
    <location>
        <begin position="87"/>
        <end position="109"/>
    </location>
</feature>
<keyword evidence="2" id="KW-0812">Transmembrane</keyword>
<comment type="caution">
    <text evidence="4">The sequence shown here is derived from an EMBL/GenBank/DDBJ whole genome shotgun (WGS) entry which is preliminary data.</text>
</comment>
<dbReference type="PANTHER" id="PTHR35895">
    <property type="entry name" value="CHROMOSOME 16, WHOLE GENOME SHOTGUN SEQUENCE"/>
    <property type="match status" value="1"/>
</dbReference>
<evidence type="ECO:0000259" key="3">
    <source>
        <dbReference type="Pfam" id="PF26153"/>
    </source>
</evidence>
<evidence type="ECO:0000313" key="4">
    <source>
        <dbReference type="EMBL" id="GJJ69934.1"/>
    </source>
</evidence>
<proteinExistence type="predicted"/>
<feature type="domain" description="Tag1-like fifth Ig-like" evidence="3">
    <location>
        <begin position="746"/>
        <end position="865"/>
    </location>
</feature>
<keyword evidence="5" id="KW-1185">Reference proteome</keyword>
<dbReference type="InterPro" id="IPR046368">
    <property type="entry name" value="Tag1"/>
</dbReference>
<feature type="compositionally biased region" description="Polar residues" evidence="1">
    <location>
        <begin position="22"/>
        <end position="49"/>
    </location>
</feature>
<organism evidence="4 5">
    <name type="scientific">Entomortierella parvispora</name>
    <dbReference type="NCBI Taxonomy" id="205924"/>
    <lineage>
        <taxon>Eukaryota</taxon>
        <taxon>Fungi</taxon>
        <taxon>Fungi incertae sedis</taxon>
        <taxon>Mucoromycota</taxon>
        <taxon>Mortierellomycotina</taxon>
        <taxon>Mortierellomycetes</taxon>
        <taxon>Mortierellales</taxon>
        <taxon>Mortierellaceae</taxon>
        <taxon>Entomortierella</taxon>
    </lineage>
</organism>
<dbReference type="PANTHER" id="PTHR35895:SF3">
    <property type="entry name" value="PRE-RRNA PROCESSING PROTEIN"/>
    <property type="match status" value="1"/>
</dbReference>
<feature type="region of interest" description="Disordered" evidence="1">
    <location>
        <begin position="1"/>
        <end position="51"/>
    </location>
</feature>
<accession>A0A9P3H4K8</accession>
<reference evidence="4" key="2">
    <citation type="journal article" date="2022" name="Microbiol. Resour. Announc.">
        <title>Whole-Genome Sequence of Entomortierella parvispora E1425, a Mucoromycotan Fungus Associated with Burkholderiaceae-Related Endosymbiotic Bacteria.</title>
        <authorList>
            <person name="Herlambang A."/>
            <person name="Guo Y."/>
            <person name="Takashima Y."/>
            <person name="Narisawa K."/>
            <person name="Ohta H."/>
            <person name="Nishizawa T."/>
        </authorList>
    </citation>
    <scope>NUCLEOTIDE SEQUENCE</scope>
    <source>
        <strain evidence="4">E1425</strain>
    </source>
</reference>
<name>A0A9P3H4K8_9FUNG</name>
<dbReference type="Pfam" id="PF26153">
    <property type="entry name" value="LEA-2L_5"/>
    <property type="match status" value="1"/>
</dbReference>
<sequence length="882" mass="96304">MDIRQETRQGAQPHHNGIPRESNGQNSDHTEQTPLLANSSSGTTASPNRYSDDATVAEAGARKSTTATLERTVGGRLLHCGKKHSRFVKAIGALLVLCLLAVLLSPWAAQRVLDRAMVLEIQQTEIYDMDQTGFQIHLLSSVHLDSSRDGFMGLTKILEVLVKPTLTIKPTILTLAVPNEEGGRKDRKRRKDVDSEYDMAEFKVERQQLQMGESLQLNISTHVAVTDSALMAEFFGETLDRSTVDLVVRGNILTRLGPLWYVKLRINRLVALEGLRGVQDATLVSMALPDNHPQGGIIMSGVARINNPSKEVSLRMGPVSFGIFIPTKAHPETDFYKIAEMDCQGLQLLAGQVNEVMLSGRLLHLDDWALSEMSLLSDSQGFDKGAGSEKQLLLGELLSTFIRGENSTIQVRALAKDPKLPPWLAEVFKTIVLSMTFPGSPNKDDFIRAIGMDDLQFGFTDDSKSALLTGRLSTELALPPNVTFPIKLLKMKPVVTLRPSKDGVDMASLDVLDFLPTVSQQEGTSLKVDLELKQKTVRVLPGRLAEFNAFLNRSFTEESIEIGIAGDALAVVETGLGTFELGPISFAVATKQKGLGGLISEPPALLGLDVIDSTNHSLTIKATLVLWNPSHISASLGDVSFLWSHTGFVVGMATVPNLNLVAGNNTIECFGMMNPALHCKRKGPSDPECDPEEARNASRAFISKYISGDNSTTIEVLGYPGSTHIPLLQPMLSEFTISSHLPVIDQDFLISATMYLLSSTLVLELKNPLDTEITVLYVNGTASYKDERLGHILVDFEHDIASPKPILIPANDHQDENSGYVKTPRLPVAFDISSVGYEALKKALGGSLEVDVICHIKTRVGNMEMWVDFVKDGVQAEVRKGF</sequence>
<keyword evidence="2" id="KW-0472">Membrane</keyword>
<dbReference type="InterPro" id="IPR022185">
    <property type="entry name" value="DUF3712"/>
</dbReference>
<reference evidence="4" key="1">
    <citation type="submission" date="2021-11" db="EMBL/GenBank/DDBJ databases">
        <authorList>
            <person name="Herlambang A."/>
            <person name="Guo Y."/>
            <person name="Takashima Y."/>
            <person name="Nishizawa T."/>
        </authorList>
    </citation>
    <scope>NUCLEOTIDE SEQUENCE</scope>
    <source>
        <strain evidence="4">E1425</strain>
    </source>
</reference>
<dbReference type="InterPro" id="IPR059066">
    <property type="entry name" value="Ig_Tag1-like_5th"/>
</dbReference>
<dbReference type="Pfam" id="PF12505">
    <property type="entry name" value="DUF3712"/>
    <property type="match status" value="2"/>
</dbReference>